<dbReference type="AlphaFoldDB" id="A0A8S9LKY2"/>
<evidence type="ECO:0000313" key="1">
    <source>
        <dbReference type="EMBL" id="KAF2606036.1"/>
    </source>
</evidence>
<protein>
    <submittedName>
        <fullName evidence="1">Uncharacterized protein</fullName>
    </submittedName>
</protein>
<name>A0A8S9LKY2_BRACR</name>
<comment type="caution">
    <text evidence="1">The sequence shown here is derived from an EMBL/GenBank/DDBJ whole genome shotgun (WGS) entry which is preliminary data.</text>
</comment>
<proteinExistence type="predicted"/>
<gene>
    <name evidence="1" type="ORF">F2Q68_00043549</name>
</gene>
<sequence>MIFVSFPYDNTKILLNRKKKKKKKNRLMIIKALSHDDPDVSSLHTLWKRVDDVVKLLNPTEINTTLDMSRKDEDGELTNYGIVLMWKKKCAMNLFAAKKALEDVTNILLVADNCPNPSENVPKLSSLGPLWRRVRDASKRLEEASDLISMIEKTTEESFGDDVTGEITD</sequence>
<reference evidence="1" key="1">
    <citation type="submission" date="2019-12" db="EMBL/GenBank/DDBJ databases">
        <title>Genome sequencing and annotation of Brassica cretica.</title>
        <authorList>
            <person name="Studholme D.J."/>
            <person name="Sarris P.F."/>
        </authorList>
    </citation>
    <scope>NUCLEOTIDE SEQUENCE</scope>
    <source>
        <strain evidence="1">PFS-001/15</strain>
        <tissue evidence="1">Leaf</tissue>
    </source>
</reference>
<organism evidence="1 2">
    <name type="scientific">Brassica cretica</name>
    <name type="common">Mustard</name>
    <dbReference type="NCBI Taxonomy" id="69181"/>
    <lineage>
        <taxon>Eukaryota</taxon>
        <taxon>Viridiplantae</taxon>
        <taxon>Streptophyta</taxon>
        <taxon>Embryophyta</taxon>
        <taxon>Tracheophyta</taxon>
        <taxon>Spermatophyta</taxon>
        <taxon>Magnoliopsida</taxon>
        <taxon>eudicotyledons</taxon>
        <taxon>Gunneridae</taxon>
        <taxon>Pentapetalae</taxon>
        <taxon>rosids</taxon>
        <taxon>malvids</taxon>
        <taxon>Brassicales</taxon>
        <taxon>Brassicaceae</taxon>
        <taxon>Brassiceae</taxon>
        <taxon>Brassica</taxon>
    </lineage>
</organism>
<dbReference type="Proteomes" id="UP000712281">
    <property type="component" value="Unassembled WGS sequence"/>
</dbReference>
<evidence type="ECO:0000313" key="2">
    <source>
        <dbReference type="Proteomes" id="UP000712281"/>
    </source>
</evidence>
<dbReference type="EMBL" id="QGKW02000276">
    <property type="protein sequence ID" value="KAF2606036.1"/>
    <property type="molecule type" value="Genomic_DNA"/>
</dbReference>
<accession>A0A8S9LKY2</accession>